<dbReference type="Pfam" id="PF00144">
    <property type="entry name" value="Beta-lactamase"/>
    <property type="match status" value="1"/>
</dbReference>
<evidence type="ECO:0000313" key="4">
    <source>
        <dbReference type="Proteomes" id="UP000292003"/>
    </source>
</evidence>
<dbReference type="OrthoDB" id="3863176at2"/>
<sequence length="449" mass="47753">MLETTEFALLRRIAVEQSTNRAPSLVAAVVRDGRIAWSGARGTVDGTAPDEDTQYRLGSITKSIVAAQVLRLRDEGLLDLNDAVDKHVPGTALGSLTVAQLLAHTSGITAESPGQWWERTEGGDWAALASALPAEEVRLRPGSRFHYSNAGYGVLGELIARLRGQSWLDVLRAEILQPLGMSRTTPRPEGRHASGWAVHPFADVVLPEPEHDAGAMAPAGQLWSTARDLARWVAFVGGDTGEVLHPDTVAEMREMATVDDGDTWTAGYGLGLQVLRHQGRRLAGHTGSMPGFLAAGIVDAATGTGALALTNSTSGVAILGVTLDLISIADDYEPRLPPEWQPTEVDPELLALTGLWHWGPAPHHLRILPGGWLSLAPTSGAGRASRFRPAGDGTWIGLDGYYAGETLRACRAADGTPTHLDLATFIFTRTPYDPAAPVPGGVDPDGWRS</sequence>
<organism evidence="3 4">
    <name type="scientific">Amycolatopsis suaedae</name>
    <dbReference type="NCBI Taxonomy" id="2510978"/>
    <lineage>
        <taxon>Bacteria</taxon>
        <taxon>Bacillati</taxon>
        <taxon>Actinomycetota</taxon>
        <taxon>Actinomycetes</taxon>
        <taxon>Pseudonocardiales</taxon>
        <taxon>Pseudonocardiaceae</taxon>
        <taxon>Amycolatopsis</taxon>
    </lineage>
</organism>
<dbReference type="PANTHER" id="PTHR46825:SF7">
    <property type="entry name" value="D-ALANYL-D-ALANINE CARBOXYPEPTIDASE"/>
    <property type="match status" value="1"/>
</dbReference>
<gene>
    <name evidence="3" type="ORF">EWH70_23180</name>
</gene>
<keyword evidence="3" id="KW-0378">Hydrolase</keyword>
<dbReference type="InterPro" id="IPR001466">
    <property type="entry name" value="Beta-lactam-related"/>
</dbReference>
<dbReference type="InterPro" id="IPR012338">
    <property type="entry name" value="Beta-lactam/transpept-like"/>
</dbReference>
<reference evidence="3 4" key="1">
    <citation type="submission" date="2019-02" db="EMBL/GenBank/DDBJ databases">
        <title>Draft genome sequence of Amycolatopsis sp. 8-3EHSu isolated from roots of Suaeda maritima.</title>
        <authorList>
            <person name="Duangmal K."/>
            <person name="Chantavorakit T."/>
        </authorList>
    </citation>
    <scope>NUCLEOTIDE SEQUENCE [LARGE SCALE GENOMIC DNA]</scope>
    <source>
        <strain evidence="3 4">8-3EHSu</strain>
    </source>
</reference>
<dbReference type="Proteomes" id="UP000292003">
    <property type="component" value="Unassembled WGS sequence"/>
</dbReference>
<dbReference type="SUPFAM" id="SSF56601">
    <property type="entry name" value="beta-lactamase/transpeptidase-like"/>
    <property type="match status" value="1"/>
</dbReference>
<dbReference type="EMBL" id="SFCC01000011">
    <property type="protein sequence ID" value="RZQ61848.1"/>
    <property type="molecule type" value="Genomic_DNA"/>
</dbReference>
<evidence type="ECO:0000259" key="1">
    <source>
        <dbReference type="Pfam" id="PF00144"/>
    </source>
</evidence>
<keyword evidence="4" id="KW-1185">Reference proteome</keyword>
<evidence type="ECO:0000313" key="3">
    <source>
        <dbReference type="EMBL" id="RZQ61848.1"/>
    </source>
</evidence>
<proteinExistence type="predicted"/>
<dbReference type="Gene3D" id="3.40.710.10">
    <property type="entry name" value="DD-peptidase/beta-lactamase superfamily"/>
    <property type="match status" value="1"/>
</dbReference>
<dbReference type="Pfam" id="PF24491">
    <property type="entry name" value="DUF7586"/>
    <property type="match status" value="1"/>
</dbReference>
<feature type="domain" description="DUF7586" evidence="2">
    <location>
        <begin position="345"/>
        <end position="429"/>
    </location>
</feature>
<dbReference type="PANTHER" id="PTHR46825">
    <property type="entry name" value="D-ALANYL-D-ALANINE-CARBOXYPEPTIDASE/ENDOPEPTIDASE AMPH"/>
    <property type="match status" value="1"/>
</dbReference>
<dbReference type="RefSeq" id="WP_130477581.1">
    <property type="nucleotide sequence ID" value="NZ_SFCC01000011.1"/>
</dbReference>
<dbReference type="InterPro" id="IPR056008">
    <property type="entry name" value="DUF7586"/>
</dbReference>
<feature type="domain" description="Beta-lactamase-related" evidence="1">
    <location>
        <begin position="17"/>
        <end position="315"/>
    </location>
</feature>
<dbReference type="AlphaFoldDB" id="A0A4Q7J4W1"/>
<comment type="caution">
    <text evidence="3">The sequence shown here is derived from an EMBL/GenBank/DDBJ whole genome shotgun (WGS) entry which is preliminary data.</text>
</comment>
<dbReference type="InterPro" id="IPR050491">
    <property type="entry name" value="AmpC-like"/>
</dbReference>
<evidence type="ECO:0000259" key="2">
    <source>
        <dbReference type="Pfam" id="PF24491"/>
    </source>
</evidence>
<protein>
    <submittedName>
        <fullName evidence="3">Class A beta-lactamase-related serine hydrolase</fullName>
    </submittedName>
</protein>
<name>A0A4Q7J4W1_9PSEU</name>
<accession>A0A4Q7J4W1</accession>
<dbReference type="GO" id="GO:0016787">
    <property type="term" value="F:hydrolase activity"/>
    <property type="evidence" value="ECO:0007669"/>
    <property type="project" value="UniProtKB-KW"/>
</dbReference>